<comment type="similarity">
    <text evidence="2">Belongs to the complex I subunit 4L family.</text>
</comment>
<evidence type="ECO:0000256" key="2">
    <source>
        <dbReference type="ARBA" id="ARBA00010519"/>
    </source>
</evidence>
<protein>
    <recommendedName>
        <fullName evidence="3">NADH-ubiquinone oxidoreductase chain 4L</fullName>
    </recommendedName>
    <alternativeName>
        <fullName evidence="9">NADH dehydrogenase subunit 4L</fullName>
    </alternativeName>
</protein>
<evidence type="ECO:0000256" key="1">
    <source>
        <dbReference type="ARBA" id="ARBA00004141"/>
    </source>
</evidence>
<keyword evidence="8 10" id="KW-0472">Membrane</keyword>
<evidence type="ECO:0000313" key="11">
    <source>
        <dbReference type="EMBL" id="AIZ58421.1"/>
    </source>
</evidence>
<dbReference type="Gene3D" id="1.10.287.3510">
    <property type="match status" value="1"/>
</dbReference>
<sequence>MVVWFFPVVGVGVIGVMVGGVCLMSQRKSLFGALLSMEVFTLGIYIMIFGLVYFQGWLTSACLIFLAFGVCEAALGLSVLVSLVRSIGSDYVGGLVLGHF</sequence>
<feature type="transmembrane region" description="Helical" evidence="10">
    <location>
        <begin position="57"/>
        <end position="81"/>
    </location>
</feature>
<dbReference type="InterPro" id="IPR039428">
    <property type="entry name" value="NUOK/Mnh_C1-like"/>
</dbReference>
<dbReference type="Pfam" id="PF00420">
    <property type="entry name" value="Oxidored_q2"/>
    <property type="match status" value="1"/>
</dbReference>
<evidence type="ECO:0000256" key="6">
    <source>
        <dbReference type="ARBA" id="ARBA00022989"/>
    </source>
</evidence>
<organism evidence="11">
    <name type="scientific">Nodularia douglasiae</name>
    <dbReference type="NCBI Taxonomy" id="1830228"/>
    <lineage>
        <taxon>Eukaryota</taxon>
        <taxon>Metazoa</taxon>
        <taxon>Spiralia</taxon>
        <taxon>Lophotrochozoa</taxon>
        <taxon>Mollusca</taxon>
        <taxon>Bivalvia</taxon>
        <taxon>Autobranchia</taxon>
        <taxon>Heteroconchia</taxon>
        <taxon>Palaeoheterodonta</taxon>
        <taxon>Unionida</taxon>
        <taxon>Unionoidea</taxon>
        <taxon>Unionidae</taxon>
        <taxon>Unioninae</taxon>
        <taxon>Nodularia</taxon>
    </lineage>
</organism>
<keyword evidence="11" id="KW-0496">Mitochondrion</keyword>
<keyword evidence="4 10" id="KW-0812">Transmembrane</keyword>
<proteinExistence type="inferred from homology"/>
<comment type="subcellular location">
    <subcellularLocation>
        <location evidence="1">Membrane</location>
        <topology evidence="1">Multi-pass membrane protein</topology>
    </subcellularLocation>
</comment>
<dbReference type="EMBL" id="KM657954">
    <property type="protein sequence ID" value="AIZ58421.1"/>
    <property type="molecule type" value="Genomic_DNA"/>
</dbReference>
<evidence type="ECO:0000256" key="10">
    <source>
        <dbReference type="SAM" id="Phobius"/>
    </source>
</evidence>
<keyword evidence="5" id="KW-1278">Translocase</keyword>
<keyword evidence="6 10" id="KW-1133">Transmembrane helix</keyword>
<dbReference type="AlphaFoldDB" id="A0A0A7LGH2"/>
<keyword evidence="7" id="KW-0520">NAD</keyword>
<feature type="transmembrane region" description="Helical" evidence="10">
    <location>
        <begin position="30"/>
        <end position="51"/>
    </location>
</feature>
<geneLocation type="mitochondrion" evidence="11"/>
<gene>
    <name evidence="11" type="primary">ND4L</name>
</gene>
<feature type="transmembrane region" description="Helical" evidence="10">
    <location>
        <begin position="6"/>
        <end position="23"/>
    </location>
</feature>
<evidence type="ECO:0000256" key="5">
    <source>
        <dbReference type="ARBA" id="ARBA00022967"/>
    </source>
</evidence>
<dbReference type="GO" id="GO:0016020">
    <property type="term" value="C:membrane"/>
    <property type="evidence" value="ECO:0007669"/>
    <property type="project" value="UniProtKB-SubCell"/>
</dbReference>
<accession>A0A0A7LGH2</accession>
<name>A0A0A7LGH2_9BIVA</name>
<evidence type="ECO:0000256" key="3">
    <source>
        <dbReference type="ARBA" id="ARBA00016612"/>
    </source>
</evidence>
<evidence type="ECO:0000256" key="9">
    <source>
        <dbReference type="ARBA" id="ARBA00031586"/>
    </source>
</evidence>
<evidence type="ECO:0000256" key="4">
    <source>
        <dbReference type="ARBA" id="ARBA00022692"/>
    </source>
</evidence>
<evidence type="ECO:0000256" key="7">
    <source>
        <dbReference type="ARBA" id="ARBA00023027"/>
    </source>
</evidence>
<reference evidence="11" key="1">
    <citation type="journal article" date="2015" name="Mitochondrial DNA">
        <title>Complete F-type mitochondrial genome of freshwater mussels Unio douglasiae.</title>
        <authorList>
            <person name="Wang G."/>
            <person name="Xue T."/>
            <person name="Chen M."/>
            <person name="Guo L."/>
            <person name="Li J."/>
        </authorList>
    </citation>
    <scope>NUCLEOTIDE SEQUENCE</scope>
    <source>
        <tissue evidence="11">Gonad</tissue>
    </source>
</reference>
<evidence type="ECO:0000256" key="8">
    <source>
        <dbReference type="ARBA" id="ARBA00023136"/>
    </source>
</evidence>